<dbReference type="SUPFAM" id="SSF50249">
    <property type="entry name" value="Nucleic acid-binding proteins"/>
    <property type="match status" value="1"/>
</dbReference>
<keyword evidence="5" id="KW-0411">Iron-sulfur</keyword>
<feature type="binding site" evidence="6">
    <location>
        <position position="353"/>
    </location>
    <ligand>
        <name>S-adenosyl-L-methionine</name>
        <dbReference type="ChEBI" id="CHEBI:59789"/>
    </ligand>
</feature>
<dbReference type="InterPro" id="IPR012340">
    <property type="entry name" value="NA-bd_OB-fold"/>
</dbReference>
<dbReference type="GO" id="GO:0070475">
    <property type="term" value="P:rRNA base methylation"/>
    <property type="evidence" value="ECO:0007669"/>
    <property type="project" value="TreeGrafter"/>
</dbReference>
<dbReference type="STRING" id="156889.Mmc1_3618"/>
<dbReference type="PROSITE" id="PS50926">
    <property type="entry name" value="TRAM"/>
    <property type="match status" value="1"/>
</dbReference>
<evidence type="ECO:0000256" key="3">
    <source>
        <dbReference type="ARBA" id="ARBA00022679"/>
    </source>
</evidence>
<keyword evidence="1" id="KW-0479">Metal-binding</keyword>
<keyword evidence="3 6" id="KW-0808">Transferase</keyword>
<dbReference type="InterPro" id="IPR002792">
    <property type="entry name" value="TRAM_dom"/>
</dbReference>
<dbReference type="SUPFAM" id="SSF53335">
    <property type="entry name" value="S-adenosyl-L-methionine-dependent methyltransferases"/>
    <property type="match status" value="1"/>
</dbReference>
<dbReference type="Pfam" id="PF01938">
    <property type="entry name" value="TRAM"/>
    <property type="match status" value="1"/>
</dbReference>
<dbReference type="InterPro" id="IPR030391">
    <property type="entry name" value="MeTrfase_TrmA_CS"/>
</dbReference>
<evidence type="ECO:0000256" key="6">
    <source>
        <dbReference type="PROSITE-ProRule" id="PRU01024"/>
    </source>
</evidence>
<gene>
    <name evidence="8" type="ordered locus">Mmc1_3618</name>
</gene>
<keyword evidence="9" id="KW-1185">Reference proteome</keyword>
<feature type="domain" description="TRAM" evidence="7">
    <location>
        <begin position="1"/>
        <end position="52"/>
    </location>
</feature>
<evidence type="ECO:0000256" key="4">
    <source>
        <dbReference type="ARBA" id="ARBA00022691"/>
    </source>
</evidence>
<dbReference type="InterPro" id="IPR010280">
    <property type="entry name" value="U5_MeTrfase_fam"/>
</dbReference>
<keyword evidence="4 6" id="KW-0949">S-adenosyl-L-methionine</keyword>
<dbReference type="PANTHER" id="PTHR11061:SF49">
    <property type="entry name" value="23S RRNA (URACIL(1939)-C(5))-METHYLTRANSFERASE RLMD"/>
    <property type="match status" value="1"/>
</dbReference>
<dbReference type="GO" id="GO:0070041">
    <property type="term" value="F:rRNA (uridine-C5-)-methyltransferase activity"/>
    <property type="evidence" value="ECO:0007669"/>
    <property type="project" value="TreeGrafter"/>
</dbReference>
<dbReference type="eggNOG" id="COG2265">
    <property type="taxonomic scope" value="Bacteria"/>
</dbReference>
<evidence type="ECO:0000313" key="9">
    <source>
        <dbReference type="Proteomes" id="UP000002586"/>
    </source>
</evidence>
<dbReference type="GO" id="GO:0051539">
    <property type="term" value="F:4 iron, 4 sulfur cluster binding"/>
    <property type="evidence" value="ECO:0007669"/>
    <property type="project" value="UniProtKB-KW"/>
</dbReference>
<dbReference type="Gene3D" id="2.40.50.1070">
    <property type="match status" value="1"/>
</dbReference>
<reference evidence="8 9" key="2">
    <citation type="journal article" date="2012" name="Int. J. Syst. Evol. Microbiol.">
        <title>Magnetococcus marinus gen. nov., sp. nov., a marine, magnetotactic bacterium that represents a novel lineage (Magnetococcaceae fam. nov.; Magnetococcales ord. nov.) at the base of the Alphaproteobacteria.</title>
        <authorList>
            <person name="Bazylinski D.A."/>
            <person name="Williams T.J."/>
            <person name="Lefevre C.T."/>
            <person name="Berg R.J."/>
            <person name="Zhang C.L."/>
            <person name="Bowser S.S."/>
            <person name="Dean A.J."/>
            <person name="Beveridge T.J."/>
        </authorList>
    </citation>
    <scope>NUCLEOTIDE SEQUENCE [LARGE SCALE GENOMIC DNA]</scope>
    <source>
        <strain evidence="9">ATCC BAA-1437 / JCM 17883 / MC-1</strain>
    </source>
</reference>
<dbReference type="FunFam" id="2.40.50.140:FF:000097">
    <property type="entry name" value="23S rRNA (uracil(1939)-C(5))-methyltransferase RlmD"/>
    <property type="match status" value="1"/>
</dbReference>
<dbReference type="Gene3D" id="2.40.50.140">
    <property type="entry name" value="Nucleic acid-binding proteins"/>
    <property type="match status" value="1"/>
</dbReference>
<dbReference type="OrthoDB" id="9804590at2"/>
<dbReference type="RefSeq" id="WP_011715157.1">
    <property type="nucleotide sequence ID" value="NC_008576.1"/>
</dbReference>
<proteinExistence type="inferred from homology"/>
<evidence type="ECO:0000259" key="7">
    <source>
        <dbReference type="PROSITE" id="PS50926"/>
    </source>
</evidence>
<accession>A0LDR0</accession>
<evidence type="ECO:0000256" key="1">
    <source>
        <dbReference type="ARBA" id="ARBA00022485"/>
    </source>
</evidence>
<feature type="binding site" evidence="6">
    <location>
        <position position="259"/>
    </location>
    <ligand>
        <name>S-adenosyl-L-methionine</name>
        <dbReference type="ChEBI" id="CHEBI:59789"/>
    </ligand>
</feature>
<dbReference type="HOGENOM" id="CLU_014689_8_2_5"/>
<evidence type="ECO:0000313" key="8">
    <source>
        <dbReference type="EMBL" id="ABK46103.1"/>
    </source>
</evidence>
<feature type="active site" description="Nucleophile" evidence="6">
    <location>
        <position position="380"/>
    </location>
</feature>
<reference evidence="9" key="1">
    <citation type="journal article" date="2009" name="Appl. Environ. Microbiol.">
        <title>Complete genome sequence of the chemolithoautotrophic marine magnetotactic coccus strain MC-1.</title>
        <authorList>
            <person name="Schubbe S."/>
            <person name="Williams T.J."/>
            <person name="Xie G."/>
            <person name="Kiss H.E."/>
            <person name="Brettin T.S."/>
            <person name="Martinez D."/>
            <person name="Ross C.A."/>
            <person name="Schuler D."/>
            <person name="Cox B.L."/>
            <person name="Nealson K.H."/>
            <person name="Bazylinski D.A."/>
        </authorList>
    </citation>
    <scope>NUCLEOTIDE SEQUENCE [LARGE SCALE GENOMIC DNA]</scope>
    <source>
        <strain evidence="9">ATCC BAA-1437 / JCM 17883 / MC-1</strain>
    </source>
</reference>
<feature type="binding site" evidence="6">
    <location>
        <position position="307"/>
    </location>
    <ligand>
        <name>S-adenosyl-L-methionine</name>
        <dbReference type="ChEBI" id="CHEBI:59789"/>
    </ligand>
</feature>
<dbReference type="EMBL" id="CP000471">
    <property type="protein sequence ID" value="ABK46103.1"/>
    <property type="molecule type" value="Genomic_DNA"/>
</dbReference>
<protein>
    <submittedName>
        <fullName evidence="8">23S rRNA m(5)U-1939 methyltransferase</fullName>
        <ecNumber evidence="8">2.1.1.-</ecNumber>
    </submittedName>
</protein>
<dbReference type="Pfam" id="PF05958">
    <property type="entry name" value="tRNA_U5-meth_tr"/>
    <property type="match status" value="1"/>
</dbReference>
<evidence type="ECO:0000256" key="2">
    <source>
        <dbReference type="ARBA" id="ARBA00022603"/>
    </source>
</evidence>
<sequence>MQITIDKLASGGSGLGFHDGMAIFVPNTAPGDLVEIEIKTKRKRHAHAELIKIIQASPNRCEPICPVYHQCGGCQLQHVNQTTRNTFKAAVVKEALQHIGKFENPPMQPLQSAQPETGYRRRCGLKIYWVRDHAVVGFYQTASKRIVDLPNCPILHPKLDALIHPIRTLVSELSVRERLPQVDLSCGDEGVGMILHLLRKLSAKDKEILTTFAHTHKIDQLWIQSGRKEDLTPFISQEPLRYSPDGKSQLKFMPGDFTQAHFEQNRQLVEQVLAWIGQGQRVLDLFSGLGNFTLPLARQFTRVTGYESYEPAVKRGRSNTTLHPSVTFKTMDLFSETALKTLPLNQVDAMVVDPPRDGAVNLAKQIKDAGGPATIVWVSCDPATFARDAAILCAGGYTMEQVKPLDMFPMTSHVEVVALFKRPS</sequence>
<dbReference type="AlphaFoldDB" id="A0LDR0"/>
<keyword evidence="1" id="KW-0408">Iron</keyword>
<name>A0LDR0_MAGMM</name>
<keyword evidence="1" id="KW-0004">4Fe-4S</keyword>
<dbReference type="Proteomes" id="UP000002586">
    <property type="component" value="Chromosome"/>
</dbReference>
<dbReference type="KEGG" id="mgm:Mmc1_3618"/>
<comment type="similarity">
    <text evidence="6">Belongs to the class I-like SAM-binding methyltransferase superfamily. RNA M5U methyltransferase family.</text>
</comment>
<evidence type="ECO:0000256" key="5">
    <source>
        <dbReference type="ARBA" id="ARBA00023014"/>
    </source>
</evidence>
<dbReference type="PROSITE" id="PS51687">
    <property type="entry name" value="SAM_MT_RNA_M5U"/>
    <property type="match status" value="1"/>
</dbReference>
<dbReference type="InterPro" id="IPR029063">
    <property type="entry name" value="SAM-dependent_MTases_sf"/>
</dbReference>
<dbReference type="NCBIfam" id="TIGR00479">
    <property type="entry name" value="rumA"/>
    <property type="match status" value="1"/>
</dbReference>
<keyword evidence="2 6" id="KW-0489">Methyltransferase</keyword>
<dbReference type="PROSITE" id="PS01231">
    <property type="entry name" value="TRMA_2"/>
    <property type="match status" value="1"/>
</dbReference>
<dbReference type="EC" id="2.1.1.-" evidence="8"/>
<dbReference type="CDD" id="cd02440">
    <property type="entry name" value="AdoMet_MTases"/>
    <property type="match status" value="1"/>
</dbReference>
<feature type="binding site" evidence="6">
    <location>
        <position position="286"/>
    </location>
    <ligand>
        <name>S-adenosyl-L-methionine</name>
        <dbReference type="ChEBI" id="CHEBI:59789"/>
    </ligand>
</feature>
<organism evidence="8 9">
    <name type="scientific">Magnetococcus marinus (strain ATCC BAA-1437 / JCM 17883 / MC-1)</name>
    <dbReference type="NCBI Taxonomy" id="156889"/>
    <lineage>
        <taxon>Bacteria</taxon>
        <taxon>Pseudomonadati</taxon>
        <taxon>Pseudomonadota</taxon>
        <taxon>Magnetococcia</taxon>
        <taxon>Magnetococcales</taxon>
        <taxon>Magnetococcaceae</taxon>
        <taxon>Magnetococcus</taxon>
    </lineage>
</organism>
<dbReference type="PANTHER" id="PTHR11061">
    <property type="entry name" value="RNA M5U METHYLTRANSFERASE"/>
    <property type="match status" value="1"/>
</dbReference>
<dbReference type="Gene3D" id="3.40.50.150">
    <property type="entry name" value="Vaccinia Virus protein VP39"/>
    <property type="match status" value="1"/>
</dbReference>